<keyword evidence="3" id="KW-1185">Reference proteome</keyword>
<reference evidence="2 3" key="1">
    <citation type="submission" date="2023-07" db="EMBL/GenBank/DDBJ databases">
        <title>Genomic Encyclopedia of Type Strains, Phase IV (KMG-IV): sequencing the most valuable type-strain genomes for metagenomic binning, comparative biology and taxonomic classification.</title>
        <authorList>
            <person name="Goeker M."/>
        </authorList>
    </citation>
    <scope>NUCLEOTIDE SEQUENCE [LARGE SCALE GENOMIC DNA]</scope>
    <source>
        <strain evidence="2 3">DSM 18695</strain>
    </source>
</reference>
<name>A0ABU0IR89_9CAUL</name>
<organism evidence="2 3">
    <name type="scientific">Caulobacter ginsengisoli</name>
    <dbReference type="NCBI Taxonomy" id="400775"/>
    <lineage>
        <taxon>Bacteria</taxon>
        <taxon>Pseudomonadati</taxon>
        <taxon>Pseudomonadota</taxon>
        <taxon>Alphaproteobacteria</taxon>
        <taxon>Caulobacterales</taxon>
        <taxon>Caulobacteraceae</taxon>
        <taxon>Caulobacter</taxon>
    </lineage>
</organism>
<keyword evidence="1" id="KW-0732">Signal</keyword>
<dbReference type="RefSeq" id="WP_307349270.1">
    <property type="nucleotide sequence ID" value="NZ_JAUSVS010000003.1"/>
</dbReference>
<feature type="chain" id="PRO_5046280881" description="DUF1579 domain-containing protein" evidence="1">
    <location>
        <begin position="21"/>
        <end position="193"/>
    </location>
</feature>
<proteinExistence type="predicted"/>
<feature type="signal peptide" evidence="1">
    <location>
        <begin position="1"/>
        <end position="20"/>
    </location>
</feature>
<dbReference type="EMBL" id="JAUSVS010000003">
    <property type="protein sequence ID" value="MDQ0464531.1"/>
    <property type="molecule type" value="Genomic_DNA"/>
</dbReference>
<evidence type="ECO:0000313" key="3">
    <source>
        <dbReference type="Proteomes" id="UP001228905"/>
    </source>
</evidence>
<comment type="caution">
    <text evidence="2">The sequence shown here is derived from an EMBL/GenBank/DDBJ whole genome shotgun (WGS) entry which is preliminary data.</text>
</comment>
<protein>
    <recommendedName>
        <fullName evidence="4">DUF1579 domain-containing protein</fullName>
    </recommendedName>
</protein>
<accession>A0ABU0IR89</accession>
<evidence type="ECO:0008006" key="4">
    <source>
        <dbReference type="Google" id="ProtNLM"/>
    </source>
</evidence>
<sequence length="193" mass="21661">MRRVILPGLAVAVLLGCAPAPQTTTVYERYEQLKNGPALQAAAAEPARRMRELDWMVGDWRTTITVFATAASPESRETTTTSFHLVGDSILASDDLSTILTYDPFEHDWISAGFEPPMAPLNNFRARWEGRRLVAEAPARIFGETFVLRQSLIRTGQNSFEILNEQRVKGDRFVPVDRYSFTRIVKPPQPPGQ</sequence>
<evidence type="ECO:0000313" key="2">
    <source>
        <dbReference type="EMBL" id="MDQ0464531.1"/>
    </source>
</evidence>
<dbReference type="PROSITE" id="PS51257">
    <property type="entry name" value="PROKAR_LIPOPROTEIN"/>
    <property type="match status" value="1"/>
</dbReference>
<dbReference type="Proteomes" id="UP001228905">
    <property type="component" value="Unassembled WGS sequence"/>
</dbReference>
<evidence type="ECO:0000256" key="1">
    <source>
        <dbReference type="SAM" id="SignalP"/>
    </source>
</evidence>
<gene>
    <name evidence="2" type="ORF">QO010_002312</name>
</gene>